<keyword evidence="1" id="KW-0732">Signal</keyword>
<evidence type="ECO:0000313" key="3">
    <source>
        <dbReference type="Proteomes" id="UP000198924"/>
    </source>
</evidence>
<name>A0A1I3XEA8_9GAMM</name>
<evidence type="ECO:0000313" key="2">
    <source>
        <dbReference type="EMBL" id="SFK17832.1"/>
    </source>
</evidence>
<dbReference type="RefSeq" id="WP_091712456.1">
    <property type="nucleotide sequence ID" value="NZ_FOSH01000006.1"/>
</dbReference>
<dbReference type="OrthoDB" id="5609178at2"/>
<sequence>MKLKTVLCAVLAGLSVSSVAVADVTFDDLVGTWYAETQHDGETMKWLVKREADQSYAALFLVCDGENLSWVQKERGQWKIEGKELHTVIAAFQDMNGNQPDQLGKQMHYEKLELDNDELNYEQKDNDNVYSFKRVNDGYQISCQ</sequence>
<dbReference type="Proteomes" id="UP000198924">
    <property type="component" value="Unassembled WGS sequence"/>
</dbReference>
<organism evidence="2 3">
    <name type="scientific">Methylophaga sulfidovorans</name>
    <dbReference type="NCBI Taxonomy" id="45496"/>
    <lineage>
        <taxon>Bacteria</taxon>
        <taxon>Pseudomonadati</taxon>
        <taxon>Pseudomonadota</taxon>
        <taxon>Gammaproteobacteria</taxon>
        <taxon>Thiotrichales</taxon>
        <taxon>Piscirickettsiaceae</taxon>
        <taxon>Methylophaga</taxon>
    </lineage>
</organism>
<protein>
    <recommendedName>
        <fullName evidence="4">Lipocalin-like domain-containing protein</fullName>
    </recommendedName>
</protein>
<dbReference type="AlphaFoldDB" id="A0A1I3XEA8"/>
<reference evidence="3" key="1">
    <citation type="submission" date="2016-10" db="EMBL/GenBank/DDBJ databases">
        <authorList>
            <person name="Varghese N."/>
            <person name="Submissions S."/>
        </authorList>
    </citation>
    <scope>NUCLEOTIDE SEQUENCE [LARGE SCALE GENOMIC DNA]</scope>
    <source>
        <strain evidence="3">DSM 11578</strain>
    </source>
</reference>
<accession>A0A1I3XEA8</accession>
<feature type="signal peptide" evidence="1">
    <location>
        <begin position="1"/>
        <end position="22"/>
    </location>
</feature>
<evidence type="ECO:0008006" key="4">
    <source>
        <dbReference type="Google" id="ProtNLM"/>
    </source>
</evidence>
<evidence type="ECO:0000256" key="1">
    <source>
        <dbReference type="SAM" id="SignalP"/>
    </source>
</evidence>
<keyword evidence="3" id="KW-1185">Reference proteome</keyword>
<feature type="chain" id="PRO_5011693361" description="Lipocalin-like domain-containing protein" evidence="1">
    <location>
        <begin position="23"/>
        <end position="144"/>
    </location>
</feature>
<dbReference type="EMBL" id="FOSH01000006">
    <property type="protein sequence ID" value="SFK17832.1"/>
    <property type="molecule type" value="Genomic_DNA"/>
</dbReference>
<proteinExistence type="predicted"/>
<gene>
    <name evidence="2" type="ORF">SAMN04488079_10624</name>
</gene>